<comment type="subcellular location">
    <subcellularLocation>
        <location evidence="1">Cell inner membrane</location>
        <topology evidence="1">Multi-pass membrane protein</topology>
    </subcellularLocation>
    <subcellularLocation>
        <location evidence="8">Cell membrane</location>
        <topology evidence="8">Multi-pass membrane protein</topology>
    </subcellularLocation>
</comment>
<feature type="transmembrane region" description="Helical" evidence="8">
    <location>
        <begin position="76"/>
        <end position="102"/>
    </location>
</feature>
<comment type="similarity">
    <text evidence="8">Belongs to the binding-protein-dependent transport system permease family.</text>
</comment>
<evidence type="ECO:0000256" key="9">
    <source>
        <dbReference type="SAM" id="MobiDB-lite"/>
    </source>
</evidence>
<dbReference type="Pfam" id="PF00528">
    <property type="entry name" value="BPD_transp_1"/>
    <property type="match status" value="2"/>
</dbReference>
<dbReference type="PROSITE" id="PS50928">
    <property type="entry name" value="ABC_TM1"/>
    <property type="match status" value="2"/>
</dbReference>
<feature type="domain" description="ABC transmembrane type-1" evidence="10">
    <location>
        <begin position="77"/>
        <end position="262"/>
    </location>
</feature>
<keyword evidence="12" id="KW-1185">Reference proteome</keyword>
<reference evidence="11 12" key="1">
    <citation type="journal article" date="2012" name="J. Bacteriol.">
        <title>Genome Sequence of Blastococcus saxobsidens DD2, a Stone-Inhabiting Bacterium.</title>
        <authorList>
            <person name="Chouaia B."/>
            <person name="Crotti E."/>
            <person name="Brusetti L."/>
            <person name="Daffonchio D."/>
            <person name="Essoussi I."/>
            <person name="Nouioui I."/>
            <person name="Sbissi I."/>
            <person name="Ghodhbane-Gtari F."/>
            <person name="Gtari M."/>
            <person name="Vacherie B."/>
            <person name="Barbe V."/>
            <person name="Medigue C."/>
            <person name="Gury J."/>
            <person name="Pujic P."/>
            <person name="Normand P."/>
        </authorList>
    </citation>
    <scope>NUCLEOTIDE SEQUENCE [LARGE SCALE GENOMIC DNA]</scope>
    <source>
        <strain evidence="11 12">DD2</strain>
    </source>
</reference>
<dbReference type="InterPro" id="IPR000515">
    <property type="entry name" value="MetI-like"/>
</dbReference>
<keyword evidence="7 8" id="KW-0472">Membrane</keyword>
<feature type="transmembrane region" description="Helical" evidence="8">
    <location>
        <begin position="370"/>
        <end position="391"/>
    </location>
</feature>
<dbReference type="CDD" id="cd06261">
    <property type="entry name" value="TM_PBP2"/>
    <property type="match status" value="2"/>
</dbReference>
<dbReference type="HOGENOM" id="CLU_021838_0_0_11"/>
<feature type="transmembrane region" description="Helical" evidence="8">
    <location>
        <begin position="142"/>
        <end position="165"/>
    </location>
</feature>
<dbReference type="STRING" id="1146883.BLASA_3386"/>
<dbReference type="EMBL" id="FO117623">
    <property type="protein sequence ID" value="CCG04254.1"/>
    <property type="molecule type" value="Genomic_DNA"/>
</dbReference>
<evidence type="ECO:0000256" key="7">
    <source>
        <dbReference type="ARBA" id="ARBA00023136"/>
    </source>
</evidence>
<evidence type="ECO:0000313" key="11">
    <source>
        <dbReference type="EMBL" id="CCG04254.1"/>
    </source>
</evidence>
<dbReference type="PANTHER" id="PTHR43357">
    <property type="entry name" value="INNER MEMBRANE ABC TRANSPORTER PERMEASE PROTEIN YDCV"/>
    <property type="match status" value="1"/>
</dbReference>
<dbReference type="InterPro" id="IPR035906">
    <property type="entry name" value="MetI-like_sf"/>
</dbReference>
<organism evidence="11 12">
    <name type="scientific">Blastococcus saxobsidens (strain DD2)</name>
    <dbReference type="NCBI Taxonomy" id="1146883"/>
    <lineage>
        <taxon>Bacteria</taxon>
        <taxon>Bacillati</taxon>
        <taxon>Actinomycetota</taxon>
        <taxon>Actinomycetes</taxon>
        <taxon>Geodermatophilales</taxon>
        <taxon>Geodermatophilaceae</taxon>
        <taxon>Blastococcus</taxon>
    </lineage>
</organism>
<dbReference type="AlphaFoldDB" id="H6RS60"/>
<feature type="transmembrane region" description="Helical" evidence="8">
    <location>
        <begin position="454"/>
        <end position="481"/>
    </location>
</feature>
<sequence length="532" mass="54822">MLGTASPGAPVPPAPRGSGASARGRRRLRRSPVPLALAAGVAALALLPLGYIAGYTVDVGWSGVRELVLRPRVAELLWNTGRLVLGTVAVCAVVGVGAAWLVERSTVPGRRIWHVLLVAPLAVPAFVNSFAWISLLPGLDSYAGALLVVSLSYFPFVYLPAVAAFRGLDPALEETARGLGLSSWAVFARVQLPQLRVALLGGGLLVALHVLAEFGALQMLRYPTFTTAIYDQYRATFNGPAATMLAGVLVLLCLFLLIGELRLRGARGYAGSGRGAVRPVRLAALGRLTGPALLALAGLVAAALLVPLGGMAYWSLAGASSSLDVADLAATTASTLALAAAAALVTTAMALPTGWLAVRARGRVSTLLERATYVGSAVPGIVVALALVTLSIRTTPWLYQTVPVLIAAYAILFLPRAVVPVRAAVEQSPPLYDDVAASLGSSGADRLRRVTLPLLAPGMGAGAALVFLAVVTELTATLLLAPTGTATLATAFWSASSAFEYGAAAPYAVVMVLLSAPATVLLSRDTRRGLVP</sequence>
<feature type="transmembrane region" description="Helical" evidence="8">
    <location>
        <begin position="197"/>
        <end position="217"/>
    </location>
</feature>
<keyword evidence="2 8" id="KW-0813">Transport</keyword>
<keyword evidence="3" id="KW-1003">Cell membrane</keyword>
<evidence type="ECO:0000256" key="2">
    <source>
        <dbReference type="ARBA" id="ARBA00022448"/>
    </source>
</evidence>
<evidence type="ECO:0000256" key="3">
    <source>
        <dbReference type="ARBA" id="ARBA00022475"/>
    </source>
</evidence>
<dbReference type="KEGG" id="bsd:BLASA_3386"/>
<proteinExistence type="inferred from homology"/>
<dbReference type="OrthoDB" id="5100908at2"/>
<feature type="region of interest" description="Disordered" evidence="9">
    <location>
        <begin position="1"/>
        <end position="26"/>
    </location>
</feature>
<dbReference type="Gene3D" id="1.10.3720.10">
    <property type="entry name" value="MetI-like"/>
    <property type="match status" value="2"/>
</dbReference>
<dbReference type="GO" id="GO:0005886">
    <property type="term" value="C:plasma membrane"/>
    <property type="evidence" value="ECO:0007669"/>
    <property type="project" value="UniProtKB-SubCell"/>
</dbReference>
<keyword evidence="4" id="KW-0997">Cell inner membrane</keyword>
<evidence type="ECO:0000256" key="4">
    <source>
        <dbReference type="ARBA" id="ARBA00022519"/>
    </source>
</evidence>
<dbReference type="RefSeq" id="WP_014377133.1">
    <property type="nucleotide sequence ID" value="NC_016943.1"/>
</dbReference>
<keyword evidence="6 8" id="KW-1133">Transmembrane helix</keyword>
<feature type="transmembrane region" description="Helical" evidence="8">
    <location>
        <begin position="237"/>
        <end position="258"/>
    </location>
</feature>
<keyword evidence="5 8" id="KW-0812">Transmembrane</keyword>
<evidence type="ECO:0000256" key="5">
    <source>
        <dbReference type="ARBA" id="ARBA00022692"/>
    </source>
</evidence>
<reference evidence="12" key="2">
    <citation type="submission" date="2012-02" db="EMBL/GenBank/DDBJ databases">
        <title>Complete genome sequence of Blastococcus saxobsidens strain DD2.</title>
        <authorList>
            <person name="Genoscope."/>
        </authorList>
    </citation>
    <scope>NUCLEOTIDE SEQUENCE [LARGE SCALE GENOMIC DNA]</scope>
    <source>
        <strain evidence="12">DD2</strain>
    </source>
</reference>
<feature type="transmembrane region" description="Helical" evidence="8">
    <location>
        <begin position="114"/>
        <end position="136"/>
    </location>
</feature>
<dbReference type="GO" id="GO:0055085">
    <property type="term" value="P:transmembrane transport"/>
    <property type="evidence" value="ECO:0007669"/>
    <property type="project" value="InterPro"/>
</dbReference>
<name>H6RS60_BLASD</name>
<dbReference type="eggNOG" id="COG1178">
    <property type="taxonomic scope" value="Bacteria"/>
</dbReference>
<evidence type="ECO:0000256" key="1">
    <source>
        <dbReference type="ARBA" id="ARBA00004429"/>
    </source>
</evidence>
<dbReference type="PANTHER" id="PTHR43357:SF3">
    <property type="entry name" value="FE(3+)-TRANSPORT SYSTEM PERMEASE PROTEIN FBPB 2"/>
    <property type="match status" value="1"/>
</dbReference>
<evidence type="ECO:0000259" key="10">
    <source>
        <dbReference type="PROSITE" id="PS50928"/>
    </source>
</evidence>
<evidence type="ECO:0000256" key="8">
    <source>
        <dbReference type="RuleBase" id="RU363032"/>
    </source>
</evidence>
<feature type="transmembrane region" description="Helical" evidence="8">
    <location>
        <begin position="33"/>
        <end position="56"/>
    </location>
</feature>
<feature type="transmembrane region" description="Helical" evidence="8">
    <location>
        <begin position="292"/>
        <end position="316"/>
    </location>
</feature>
<dbReference type="Proteomes" id="UP000007517">
    <property type="component" value="Chromosome"/>
</dbReference>
<feature type="transmembrane region" description="Helical" evidence="8">
    <location>
        <begin position="397"/>
        <end position="414"/>
    </location>
</feature>
<feature type="transmembrane region" description="Helical" evidence="8">
    <location>
        <begin position="501"/>
        <end position="522"/>
    </location>
</feature>
<gene>
    <name evidence="11" type="primary">fbpB</name>
    <name evidence="11" type="ordered locus">BLASA_3386</name>
</gene>
<feature type="transmembrane region" description="Helical" evidence="8">
    <location>
        <begin position="336"/>
        <end position="358"/>
    </location>
</feature>
<feature type="domain" description="ABC transmembrane type-1" evidence="10">
    <location>
        <begin position="332"/>
        <end position="522"/>
    </location>
</feature>
<evidence type="ECO:0000313" key="12">
    <source>
        <dbReference type="Proteomes" id="UP000007517"/>
    </source>
</evidence>
<protein>
    <submittedName>
        <fullName evidence="11">Fe(3+)-transport system permease protein sfuB</fullName>
    </submittedName>
</protein>
<evidence type="ECO:0000256" key="6">
    <source>
        <dbReference type="ARBA" id="ARBA00022989"/>
    </source>
</evidence>
<accession>H6RS60</accession>
<dbReference type="SUPFAM" id="SSF161098">
    <property type="entry name" value="MetI-like"/>
    <property type="match status" value="2"/>
</dbReference>